<proteinExistence type="predicted"/>
<dbReference type="GO" id="GO:0015418">
    <property type="term" value="F:ABC-type quaternary ammonium compound transporting activity"/>
    <property type="evidence" value="ECO:0007669"/>
    <property type="project" value="UniProtKB-EC"/>
</dbReference>
<dbReference type="InterPro" id="IPR017871">
    <property type="entry name" value="ABC_transporter-like_CS"/>
</dbReference>
<dbReference type="SMART" id="SM00382">
    <property type="entry name" value="AAA"/>
    <property type="match status" value="1"/>
</dbReference>
<reference evidence="6" key="3">
    <citation type="submission" date="2023-03" db="EMBL/GenBank/DDBJ databases">
        <authorList>
            <person name="Shen W."/>
            <person name="Cai J."/>
        </authorList>
    </citation>
    <scope>NUCLEOTIDE SEQUENCE</scope>
    <source>
        <strain evidence="6">B245-2</strain>
    </source>
</reference>
<keyword evidence="2" id="KW-0547">Nucleotide-binding</keyword>
<sequence>MFLEIHDLNLFFDEKQILAIDEIQIEKGELVTLLGPSGCGKSTLLRCITGLEQPKSGEIVLDNENIADKPTKDRNIGFVFQQYALFPTMTVFENVAFGLKVKKLSPEVIKEKVFEMLSLVDMTEQADKNVQFLSGGQRQRVALARSLVTEPKVLLLDEPLSALDARIRKQLQRDLRAIQQSLGMTMIFVTHDQEEAMRISDRIFVMEAGRVAQVSTSKELYQNPQSRFVAEFIGNYNRFEWYELDQYTHEFSAKGNRYIYYLRPELIQFEPVPQGIKIPVLWKESFILGNIQRYVFQTLEGKEILVDRLNDREEKISDALYIQLKDILAIPVEIDTQHFAQQS</sequence>
<name>A0A0I9WFZ8_9ENTE</name>
<dbReference type="InterPro" id="IPR027417">
    <property type="entry name" value="P-loop_NTPase"/>
</dbReference>
<protein>
    <recommendedName>
        <fullName evidence="4">ABC-type quaternary amine transporter</fullName>
        <ecNumber evidence="4">7.6.2.9</ecNumber>
    </recommendedName>
</protein>
<dbReference type="EMBL" id="NFLC01000027">
    <property type="protein sequence ID" value="OUQ08935.1"/>
    <property type="molecule type" value="Genomic_DNA"/>
</dbReference>
<dbReference type="Proteomes" id="UP000196074">
    <property type="component" value="Unassembled WGS sequence"/>
</dbReference>
<dbReference type="GO" id="GO:0005524">
    <property type="term" value="F:ATP binding"/>
    <property type="evidence" value="ECO:0007669"/>
    <property type="project" value="UniProtKB-KW"/>
</dbReference>
<dbReference type="SUPFAM" id="SSF52540">
    <property type="entry name" value="P-loop containing nucleoside triphosphate hydrolases"/>
    <property type="match status" value="1"/>
</dbReference>
<dbReference type="AlphaFoldDB" id="A0A0I9WFZ8"/>
<dbReference type="Gene3D" id="3.40.50.300">
    <property type="entry name" value="P-loop containing nucleotide triphosphate hydrolases"/>
    <property type="match status" value="1"/>
</dbReference>
<evidence type="ECO:0000259" key="5">
    <source>
        <dbReference type="PROSITE" id="PS50893"/>
    </source>
</evidence>
<accession>A0A0I9WFZ8</accession>
<organism evidence="7 8">
    <name type="scientific">Enterococcus cecorum</name>
    <dbReference type="NCBI Taxonomy" id="44008"/>
    <lineage>
        <taxon>Bacteria</taxon>
        <taxon>Bacillati</taxon>
        <taxon>Bacillota</taxon>
        <taxon>Bacilli</taxon>
        <taxon>Lactobacillales</taxon>
        <taxon>Enterococcaceae</taxon>
        <taxon>Enterococcus</taxon>
    </lineage>
</organism>
<keyword evidence="1" id="KW-0813">Transport</keyword>
<evidence type="ECO:0000256" key="3">
    <source>
        <dbReference type="ARBA" id="ARBA00022840"/>
    </source>
</evidence>
<dbReference type="GO" id="GO:0016887">
    <property type="term" value="F:ATP hydrolysis activity"/>
    <property type="evidence" value="ECO:0007669"/>
    <property type="project" value="InterPro"/>
</dbReference>
<dbReference type="PANTHER" id="PTHR42781">
    <property type="entry name" value="SPERMIDINE/PUTRESCINE IMPORT ATP-BINDING PROTEIN POTA"/>
    <property type="match status" value="1"/>
</dbReference>
<evidence type="ECO:0000313" key="6">
    <source>
        <dbReference type="EMBL" id="MDT2797334.1"/>
    </source>
</evidence>
<dbReference type="PANTHER" id="PTHR42781:SF4">
    <property type="entry name" value="SPERMIDINE_PUTRESCINE IMPORT ATP-BINDING PROTEIN POTA"/>
    <property type="match status" value="1"/>
</dbReference>
<evidence type="ECO:0000256" key="1">
    <source>
        <dbReference type="ARBA" id="ARBA00022448"/>
    </source>
</evidence>
<dbReference type="EC" id="7.6.2.9" evidence="4"/>
<dbReference type="InterPro" id="IPR003593">
    <property type="entry name" value="AAA+_ATPase"/>
</dbReference>
<gene>
    <name evidence="7" type="ORF">B5E88_10730</name>
    <name evidence="6" type="ORF">P7H47_08800</name>
</gene>
<reference evidence="8" key="1">
    <citation type="submission" date="2017-04" db="EMBL/GenBank/DDBJ databases">
        <title>Function of individual gut microbiota members based on whole genome sequencing of pure cultures obtained from chicken caecum.</title>
        <authorList>
            <person name="Medvecky M."/>
            <person name="Cejkova D."/>
            <person name="Polansky O."/>
            <person name="Karasova D."/>
            <person name="Kubasova T."/>
            <person name="Cizek A."/>
            <person name="Rychlik I."/>
        </authorList>
    </citation>
    <scope>NUCLEOTIDE SEQUENCE [LARGE SCALE GENOMIC DNA]</scope>
    <source>
        <strain evidence="8">An144</strain>
    </source>
</reference>
<comment type="caution">
    <text evidence="7">The sequence shown here is derived from an EMBL/GenBank/DDBJ whole genome shotgun (WGS) entry which is preliminary data.</text>
</comment>
<dbReference type="Proteomes" id="UP001255696">
    <property type="component" value="Unassembled WGS sequence"/>
</dbReference>
<dbReference type="PROSITE" id="PS00211">
    <property type="entry name" value="ABC_TRANSPORTER_1"/>
    <property type="match status" value="1"/>
</dbReference>
<dbReference type="FunFam" id="3.40.50.300:FF:000425">
    <property type="entry name" value="Probable ABC transporter, ATP-binding subunit"/>
    <property type="match status" value="1"/>
</dbReference>
<dbReference type="GeneID" id="60872881"/>
<dbReference type="InterPro" id="IPR003439">
    <property type="entry name" value="ABC_transporter-like_ATP-bd"/>
</dbReference>
<feature type="domain" description="ABC transporter" evidence="5">
    <location>
        <begin position="3"/>
        <end position="233"/>
    </location>
</feature>
<reference evidence="7" key="2">
    <citation type="journal article" date="2018" name="BMC Genomics">
        <title>Whole genome sequencing and function prediction of 133 gut anaerobes isolated from chicken caecum in pure cultures.</title>
        <authorList>
            <person name="Medvecky M."/>
            <person name="Cejkova D."/>
            <person name="Polansky O."/>
            <person name="Karasova D."/>
            <person name="Kubasova T."/>
            <person name="Cizek A."/>
            <person name="Rychlik I."/>
        </authorList>
    </citation>
    <scope>NUCLEOTIDE SEQUENCE</scope>
    <source>
        <strain evidence="7">An144</strain>
    </source>
</reference>
<evidence type="ECO:0000256" key="4">
    <source>
        <dbReference type="ARBA" id="ARBA00066388"/>
    </source>
</evidence>
<dbReference type="RefSeq" id="WP_016250511.1">
    <property type="nucleotide sequence ID" value="NZ_CP144495.1"/>
</dbReference>
<evidence type="ECO:0000313" key="8">
    <source>
        <dbReference type="Proteomes" id="UP000196074"/>
    </source>
</evidence>
<keyword evidence="3 7" id="KW-0067">ATP-binding</keyword>
<dbReference type="PROSITE" id="PS50893">
    <property type="entry name" value="ABC_TRANSPORTER_2"/>
    <property type="match status" value="1"/>
</dbReference>
<dbReference type="Pfam" id="PF00005">
    <property type="entry name" value="ABC_tran"/>
    <property type="match status" value="1"/>
</dbReference>
<evidence type="ECO:0000313" key="7">
    <source>
        <dbReference type="EMBL" id="OUQ08935.1"/>
    </source>
</evidence>
<dbReference type="InterPro" id="IPR050093">
    <property type="entry name" value="ABC_SmlMolc_Importer"/>
</dbReference>
<dbReference type="EMBL" id="JARQBI010000022">
    <property type="protein sequence ID" value="MDT2797334.1"/>
    <property type="molecule type" value="Genomic_DNA"/>
</dbReference>
<evidence type="ECO:0000256" key="2">
    <source>
        <dbReference type="ARBA" id="ARBA00022741"/>
    </source>
</evidence>